<dbReference type="CDD" id="cd02209">
    <property type="entry name" value="cupin_XRE_C"/>
    <property type="match status" value="1"/>
</dbReference>
<dbReference type="InterPro" id="IPR011051">
    <property type="entry name" value="RmlC_Cupin_sf"/>
</dbReference>
<dbReference type="GO" id="GO:0005829">
    <property type="term" value="C:cytosol"/>
    <property type="evidence" value="ECO:0007669"/>
    <property type="project" value="TreeGrafter"/>
</dbReference>
<organism evidence="3">
    <name type="scientific">marine metagenome</name>
    <dbReference type="NCBI Taxonomy" id="408172"/>
    <lineage>
        <taxon>unclassified sequences</taxon>
        <taxon>metagenomes</taxon>
        <taxon>ecological metagenomes</taxon>
    </lineage>
</organism>
<dbReference type="Gene3D" id="1.10.260.40">
    <property type="entry name" value="lambda repressor-like DNA-binding domains"/>
    <property type="match status" value="1"/>
</dbReference>
<dbReference type="InterPro" id="IPR010982">
    <property type="entry name" value="Lambda_DNA-bd_dom_sf"/>
</dbReference>
<accession>A0A381Y2L0</accession>
<dbReference type="GO" id="GO:0003700">
    <property type="term" value="F:DNA-binding transcription factor activity"/>
    <property type="evidence" value="ECO:0007669"/>
    <property type="project" value="TreeGrafter"/>
</dbReference>
<protein>
    <recommendedName>
        <fullName evidence="2">HTH cro/C1-type domain-containing protein</fullName>
    </recommendedName>
</protein>
<dbReference type="SMART" id="SM00530">
    <property type="entry name" value="HTH_XRE"/>
    <property type="match status" value="1"/>
</dbReference>
<dbReference type="InterPro" id="IPR001387">
    <property type="entry name" value="Cro/C1-type_HTH"/>
</dbReference>
<gene>
    <name evidence="3" type="ORF">METZ01_LOCUS124180</name>
</gene>
<dbReference type="PANTHER" id="PTHR46797:SF1">
    <property type="entry name" value="METHYLPHOSPHONATE SYNTHASE"/>
    <property type="match status" value="1"/>
</dbReference>
<dbReference type="PANTHER" id="PTHR46797">
    <property type="entry name" value="HTH-TYPE TRANSCRIPTIONAL REGULATOR"/>
    <property type="match status" value="1"/>
</dbReference>
<dbReference type="InterPro" id="IPR014710">
    <property type="entry name" value="RmlC-like_jellyroll"/>
</dbReference>
<evidence type="ECO:0000313" key="3">
    <source>
        <dbReference type="EMBL" id="SVA71326.1"/>
    </source>
</evidence>
<dbReference type="InterPro" id="IPR050807">
    <property type="entry name" value="TransReg_Diox_bact_type"/>
</dbReference>
<dbReference type="SUPFAM" id="SSF47413">
    <property type="entry name" value="lambda repressor-like DNA-binding domains"/>
    <property type="match status" value="1"/>
</dbReference>
<dbReference type="GO" id="GO:0003677">
    <property type="term" value="F:DNA binding"/>
    <property type="evidence" value="ECO:0007669"/>
    <property type="project" value="UniProtKB-KW"/>
</dbReference>
<dbReference type="SUPFAM" id="SSF51182">
    <property type="entry name" value="RmlC-like cupins"/>
    <property type="match status" value="1"/>
</dbReference>
<feature type="domain" description="HTH cro/C1-type" evidence="2">
    <location>
        <begin position="39"/>
        <end position="93"/>
    </location>
</feature>
<evidence type="ECO:0000256" key="1">
    <source>
        <dbReference type="ARBA" id="ARBA00023125"/>
    </source>
</evidence>
<dbReference type="Pfam" id="PF01381">
    <property type="entry name" value="HTH_3"/>
    <property type="match status" value="1"/>
</dbReference>
<dbReference type="PROSITE" id="PS50943">
    <property type="entry name" value="HTH_CROC1"/>
    <property type="match status" value="1"/>
</dbReference>
<dbReference type="AlphaFoldDB" id="A0A381Y2L0"/>
<dbReference type="EMBL" id="UINC01017261">
    <property type="protein sequence ID" value="SVA71326.1"/>
    <property type="molecule type" value="Genomic_DNA"/>
</dbReference>
<dbReference type="Pfam" id="PF07883">
    <property type="entry name" value="Cupin_2"/>
    <property type="match status" value="1"/>
</dbReference>
<reference evidence="3" key="1">
    <citation type="submission" date="2018-05" db="EMBL/GenBank/DDBJ databases">
        <authorList>
            <person name="Lanie J.A."/>
            <person name="Ng W.-L."/>
            <person name="Kazmierczak K.M."/>
            <person name="Andrzejewski T.M."/>
            <person name="Davidsen T.M."/>
            <person name="Wayne K.J."/>
            <person name="Tettelin H."/>
            <person name="Glass J.I."/>
            <person name="Rusch D."/>
            <person name="Podicherti R."/>
            <person name="Tsui H.-C.T."/>
            <person name="Winkler M.E."/>
        </authorList>
    </citation>
    <scope>NUCLEOTIDE SEQUENCE</scope>
</reference>
<sequence length="217" mass="23734">MSESAEVADVVDLVPEGDTLGHQYQFSADDVCRVVGERVRDARRALGMTMAQFAALGNLSLGMVSKIEHGQTSPSLSTLTRLAQAAGVPITAFFRGLDEEHDVVIVRGDSRMEILHEGTKAGRVYEDLGSLRGPYRVVEPMMVTLEASDDVFPLYQHEGVEFIYILEGSMDYGYGSKSYRLDPGDSVQFHGEVAHGPVALLSLPVRFMSVKVFPPPE</sequence>
<dbReference type="Gene3D" id="2.60.120.10">
    <property type="entry name" value="Jelly Rolls"/>
    <property type="match status" value="1"/>
</dbReference>
<dbReference type="CDD" id="cd00093">
    <property type="entry name" value="HTH_XRE"/>
    <property type="match status" value="1"/>
</dbReference>
<proteinExistence type="predicted"/>
<dbReference type="InterPro" id="IPR013096">
    <property type="entry name" value="Cupin_2"/>
</dbReference>
<evidence type="ECO:0000259" key="2">
    <source>
        <dbReference type="PROSITE" id="PS50943"/>
    </source>
</evidence>
<keyword evidence="1" id="KW-0238">DNA-binding</keyword>
<name>A0A381Y2L0_9ZZZZ</name>